<sequence length="143" mass="16731">MGKKMKVFFKDKVWKKMRKVSKDEFPNEAASLLVGRKKNEVFKVEKMIEAKNSQRSRISFQIDPQFLVDTLDKFEGMDMELIGFYHSHPNLHAFVSERDEKFMKLWPSRVWVIGGTDDRGEVTEVRAFVWRDGVEGVNVESKA</sequence>
<evidence type="ECO:0000256" key="2">
    <source>
        <dbReference type="ARBA" id="ARBA00022723"/>
    </source>
</evidence>
<feature type="domain" description="JAB" evidence="6">
    <location>
        <begin position="12"/>
        <end position="126"/>
    </location>
</feature>
<keyword evidence="4" id="KW-0862">Zinc</keyword>
<evidence type="ECO:0000313" key="7">
    <source>
        <dbReference type="EMBL" id="KXA90617.1"/>
    </source>
</evidence>
<dbReference type="Pfam" id="PF14464">
    <property type="entry name" value="Prok-JAB"/>
    <property type="match status" value="1"/>
</dbReference>
<dbReference type="GO" id="GO:0008235">
    <property type="term" value="F:metalloexopeptidase activity"/>
    <property type="evidence" value="ECO:0007669"/>
    <property type="project" value="TreeGrafter"/>
</dbReference>
<evidence type="ECO:0000256" key="5">
    <source>
        <dbReference type="ARBA" id="ARBA00023049"/>
    </source>
</evidence>
<keyword evidence="1" id="KW-0645">Protease</keyword>
<keyword evidence="5" id="KW-0482">Metalloprotease</keyword>
<dbReference type="Gene3D" id="3.40.140.10">
    <property type="entry name" value="Cytidine Deaminase, domain 2"/>
    <property type="match status" value="1"/>
</dbReference>
<evidence type="ECO:0000256" key="4">
    <source>
        <dbReference type="ARBA" id="ARBA00022833"/>
    </source>
</evidence>
<name>A0A133U8W4_9EURY</name>
<accession>A0A133U8W4</accession>
<keyword evidence="3" id="KW-0378">Hydrolase</keyword>
<proteinExistence type="predicted"/>
<reference evidence="7 8" key="1">
    <citation type="journal article" date="2016" name="Sci. Rep.">
        <title>Metabolic traits of an uncultured archaeal lineage -MSBL1- from brine pools of the Red Sea.</title>
        <authorList>
            <person name="Mwirichia R."/>
            <person name="Alam I."/>
            <person name="Rashid M."/>
            <person name="Vinu M."/>
            <person name="Ba-Alawi W."/>
            <person name="Anthony Kamau A."/>
            <person name="Kamanda Ngugi D."/>
            <person name="Goker M."/>
            <person name="Klenk H.P."/>
            <person name="Bajic V."/>
            <person name="Stingl U."/>
        </authorList>
    </citation>
    <scope>NUCLEOTIDE SEQUENCE [LARGE SCALE GENOMIC DNA]</scope>
    <source>
        <strain evidence="7">SCGC-AAA259B11</strain>
    </source>
</reference>
<protein>
    <recommendedName>
        <fullName evidence="6">JAB domain-containing protein</fullName>
    </recommendedName>
</protein>
<dbReference type="CDD" id="cd08070">
    <property type="entry name" value="MPN_like"/>
    <property type="match status" value="1"/>
</dbReference>
<gene>
    <name evidence="7" type="ORF">AKJ61_00305</name>
</gene>
<organism evidence="7 8">
    <name type="scientific">candidate division MSBL1 archaeon SCGC-AAA259B11</name>
    <dbReference type="NCBI Taxonomy" id="1698260"/>
    <lineage>
        <taxon>Archaea</taxon>
        <taxon>Methanobacteriati</taxon>
        <taxon>Methanobacteriota</taxon>
        <taxon>candidate division MSBL1</taxon>
    </lineage>
</organism>
<keyword evidence="8" id="KW-1185">Reference proteome</keyword>
<dbReference type="EMBL" id="LHXK01000002">
    <property type="protein sequence ID" value="KXA90617.1"/>
    <property type="molecule type" value="Genomic_DNA"/>
</dbReference>
<evidence type="ECO:0000256" key="1">
    <source>
        <dbReference type="ARBA" id="ARBA00022670"/>
    </source>
</evidence>
<evidence type="ECO:0000259" key="6">
    <source>
        <dbReference type="Pfam" id="PF14464"/>
    </source>
</evidence>
<dbReference type="GO" id="GO:0006508">
    <property type="term" value="P:proteolysis"/>
    <property type="evidence" value="ECO:0007669"/>
    <property type="project" value="UniProtKB-KW"/>
</dbReference>
<dbReference type="AlphaFoldDB" id="A0A133U8W4"/>
<comment type="caution">
    <text evidence="7">The sequence shown here is derived from an EMBL/GenBank/DDBJ whole genome shotgun (WGS) entry which is preliminary data.</text>
</comment>
<evidence type="ECO:0000313" key="8">
    <source>
        <dbReference type="Proteomes" id="UP000070184"/>
    </source>
</evidence>
<dbReference type="GO" id="GO:0008270">
    <property type="term" value="F:zinc ion binding"/>
    <property type="evidence" value="ECO:0007669"/>
    <property type="project" value="TreeGrafter"/>
</dbReference>
<dbReference type="InterPro" id="IPR051929">
    <property type="entry name" value="VirAsm_ModProt"/>
</dbReference>
<dbReference type="InterPro" id="IPR028090">
    <property type="entry name" value="JAB_dom_prok"/>
</dbReference>
<dbReference type="PANTHER" id="PTHR34858">
    <property type="entry name" value="CYSO-CYSTEINE PEPTIDASE"/>
    <property type="match status" value="1"/>
</dbReference>
<dbReference type="Proteomes" id="UP000070184">
    <property type="component" value="Unassembled WGS sequence"/>
</dbReference>
<dbReference type="PANTHER" id="PTHR34858:SF1">
    <property type="entry name" value="CYSO-CYSTEINE PEPTIDASE"/>
    <property type="match status" value="1"/>
</dbReference>
<dbReference type="SUPFAM" id="SSF102712">
    <property type="entry name" value="JAB1/MPN domain"/>
    <property type="match status" value="1"/>
</dbReference>
<evidence type="ECO:0000256" key="3">
    <source>
        <dbReference type="ARBA" id="ARBA00022801"/>
    </source>
</evidence>
<keyword evidence="2" id="KW-0479">Metal-binding</keyword>